<comment type="caution">
    <text evidence="3">The sequence shown here is derived from an EMBL/GenBank/DDBJ whole genome shotgun (WGS) entry which is preliminary data.</text>
</comment>
<keyword evidence="4" id="KW-1185">Reference proteome</keyword>
<evidence type="ECO:0000313" key="3">
    <source>
        <dbReference type="EMBL" id="GAN55381.1"/>
    </source>
</evidence>
<evidence type="ECO:0008006" key="5">
    <source>
        <dbReference type="Google" id="ProtNLM"/>
    </source>
</evidence>
<proteinExistence type="predicted"/>
<feature type="region of interest" description="Disordered" evidence="1">
    <location>
        <begin position="44"/>
        <end position="125"/>
    </location>
</feature>
<name>A0A0D6MPM3_9PROT</name>
<feature type="compositionally biased region" description="Low complexity" evidence="1">
    <location>
        <begin position="45"/>
        <end position="57"/>
    </location>
</feature>
<dbReference type="InterPro" id="IPR036737">
    <property type="entry name" value="OmpA-like_sf"/>
</dbReference>
<feature type="chain" id="PRO_5002308482" description="OmpA-like domain-containing protein" evidence="2">
    <location>
        <begin position="35"/>
        <end position="262"/>
    </location>
</feature>
<reference evidence="3 4" key="1">
    <citation type="submission" date="2012-10" db="EMBL/GenBank/DDBJ databases">
        <title>Genome sequencing of Tanticharoenia sakaeratensis NBRC 103193.</title>
        <authorList>
            <person name="Azuma Y."/>
            <person name="Hadano H."/>
            <person name="Hirakawa H."/>
            <person name="Matsushita K."/>
        </authorList>
    </citation>
    <scope>NUCLEOTIDE SEQUENCE [LARGE SCALE GENOMIC DNA]</scope>
    <source>
        <strain evidence="3 4">NBRC 103193</strain>
    </source>
</reference>
<accession>A0A0D6MPM3</accession>
<dbReference type="Proteomes" id="UP000032679">
    <property type="component" value="Unassembled WGS sequence"/>
</dbReference>
<feature type="signal peptide" evidence="2">
    <location>
        <begin position="1"/>
        <end position="34"/>
    </location>
</feature>
<dbReference type="SUPFAM" id="SSF103088">
    <property type="entry name" value="OmpA-like"/>
    <property type="match status" value="1"/>
</dbReference>
<dbReference type="AlphaFoldDB" id="A0A0D6MPM3"/>
<keyword evidence="2" id="KW-0732">Signal</keyword>
<dbReference type="STRING" id="1231623.Tasa_048_006"/>
<dbReference type="EMBL" id="BALE01000048">
    <property type="protein sequence ID" value="GAN55381.1"/>
    <property type="molecule type" value="Genomic_DNA"/>
</dbReference>
<feature type="compositionally biased region" description="Low complexity" evidence="1">
    <location>
        <begin position="65"/>
        <end position="86"/>
    </location>
</feature>
<feature type="region of interest" description="Disordered" evidence="1">
    <location>
        <begin position="222"/>
        <end position="262"/>
    </location>
</feature>
<organism evidence="3 4">
    <name type="scientific">Tanticharoenia sakaeratensis NBRC 103193</name>
    <dbReference type="NCBI Taxonomy" id="1231623"/>
    <lineage>
        <taxon>Bacteria</taxon>
        <taxon>Pseudomonadati</taxon>
        <taxon>Pseudomonadota</taxon>
        <taxon>Alphaproteobacteria</taxon>
        <taxon>Acetobacterales</taxon>
        <taxon>Acetobacteraceae</taxon>
        <taxon>Tanticharoenia</taxon>
    </lineage>
</organism>
<dbReference type="Gene3D" id="3.30.1330.60">
    <property type="entry name" value="OmpA-like domain"/>
    <property type="match status" value="1"/>
</dbReference>
<protein>
    <recommendedName>
        <fullName evidence="5">OmpA-like domain-containing protein</fullName>
    </recommendedName>
</protein>
<dbReference type="OrthoDB" id="7282927at2"/>
<feature type="compositionally biased region" description="Pro residues" evidence="1">
    <location>
        <begin position="94"/>
        <end position="124"/>
    </location>
</feature>
<sequence length="262" mass="26769">MPRPFRFPVRSRAFSALAALIAASAVGPGPAAWAQVSSNLDALGPAPAQKAAPKAAPSGSRTRPKPSSAPAHSSPRTAAAKPAAAPNTGLRNPPSVPDHPPPPVVIPPPGVLVPLHPPPPPPPVTAVKDAQGSVAPIDNGLRVTFGADSADMSQEMIDSLHAVAQHLRDNPLQRVSILAYAHGTEDDLSVPRRISLARALNARAILINDGIAPTRIYPRPIGLPPKTGADTGAPTDRIDLTYAGDPGPPPVPTASAQKATAP</sequence>
<dbReference type="RefSeq" id="WP_148506006.1">
    <property type="nucleotide sequence ID" value="NZ_BALE01000048.1"/>
</dbReference>
<evidence type="ECO:0000256" key="1">
    <source>
        <dbReference type="SAM" id="MobiDB-lite"/>
    </source>
</evidence>
<evidence type="ECO:0000256" key="2">
    <source>
        <dbReference type="SAM" id="SignalP"/>
    </source>
</evidence>
<gene>
    <name evidence="3" type="ORF">Tasa_048_006</name>
</gene>
<evidence type="ECO:0000313" key="4">
    <source>
        <dbReference type="Proteomes" id="UP000032679"/>
    </source>
</evidence>